<keyword evidence="6 10" id="KW-0560">Oxidoreductase</keyword>
<evidence type="ECO:0000256" key="4">
    <source>
        <dbReference type="ARBA" id="ARBA00022827"/>
    </source>
</evidence>
<keyword evidence="8 10" id="KW-0496">Mitochondrion</keyword>
<keyword evidence="3 10" id="KW-0662">Pyridine nucleotide biosynthesis</keyword>
<evidence type="ECO:0000256" key="7">
    <source>
        <dbReference type="ARBA" id="ARBA00023033"/>
    </source>
</evidence>
<proteinExistence type="inferred from homology"/>
<dbReference type="UniPathway" id="UPA00253">
    <property type="reaction ID" value="UER00328"/>
</dbReference>
<evidence type="ECO:0000256" key="8">
    <source>
        <dbReference type="ARBA" id="ARBA00023128"/>
    </source>
</evidence>
<comment type="similarity">
    <text evidence="10">Belongs to the aromatic-ring hydroxylase family. KMO subfamily.</text>
</comment>
<dbReference type="OrthoDB" id="10053569at2759"/>
<dbReference type="GO" id="GO:0006569">
    <property type="term" value="P:L-tryptophan catabolic process"/>
    <property type="evidence" value="ECO:0007669"/>
    <property type="project" value="UniProtKB-UniRule"/>
</dbReference>
<dbReference type="InterPro" id="IPR002938">
    <property type="entry name" value="FAD-bd"/>
</dbReference>
<evidence type="ECO:0000256" key="1">
    <source>
        <dbReference type="ARBA" id="ARBA00001974"/>
    </source>
</evidence>
<keyword evidence="4 10" id="KW-0274">FAD</keyword>
<name>A0A813SLN8_9BILA</name>
<dbReference type="GO" id="GO:0034354">
    <property type="term" value="P:'de novo' NAD+ biosynthetic process from L-tryptophan"/>
    <property type="evidence" value="ECO:0007669"/>
    <property type="project" value="UniProtKB-UniRule"/>
</dbReference>
<dbReference type="InterPro" id="IPR036188">
    <property type="entry name" value="FAD/NAD-bd_sf"/>
</dbReference>
<evidence type="ECO:0000256" key="3">
    <source>
        <dbReference type="ARBA" id="ARBA00022642"/>
    </source>
</evidence>
<gene>
    <name evidence="10" type="primary">KMO</name>
    <name evidence="12" type="ORF">OXX778_LOCUS6353</name>
</gene>
<keyword evidence="5 10" id="KW-0521">NADP</keyword>
<dbReference type="Proteomes" id="UP000663879">
    <property type="component" value="Unassembled WGS sequence"/>
</dbReference>
<comment type="cofactor">
    <cofactor evidence="1 10">
        <name>FAD</name>
        <dbReference type="ChEBI" id="CHEBI:57692"/>
    </cofactor>
</comment>
<feature type="domain" description="FAD-binding" evidence="11">
    <location>
        <begin position="16"/>
        <end position="363"/>
    </location>
</feature>
<dbReference type="GO" id="GO:0071949">
    <property type="term" value="F:FAD binding"/>
    <property type="evidence" value="ECO:0007669"/>
    <property type="project" value="InterPro"/>
</dbReference>
<evidence type="ECO:0000259" key="11">
    <source>
        <dbReference type="Pfam" id="PF01494"/>
    </source>
</evidence>
<dbReference type="EC" id="1.14.13.9" evidence="10"/>
<dbReference type="Gene3D" id="3.50.50.60">
    <property type="entry name" value="FAD/NAD(P)-binding domain"/>
    <property type="match status" value="1"/>
</dbReference>
<organism evidence="12 13">
    <name type="scientific">Brachionus calyciflorus</name>
    <dbReference type="NCBI Taxonomy" id="104777"/>
    <lineage>
        <taxon>Eukaryota</taxon>
        <taxon>Metazoa</taxon>
        <taxon>Spiralia</taxon>
        <taxon>Gnathifera</taxon>
        <taxon>Rotifera</taxon>
        <taxon>Eurotatoria</taxon>
        <taxon>Monogononta</taxon>
        <taxon>Pseudotrocha</taxon>
        <taxon>Ploima</taxon>
        <taxon>Brachionidae</taxon>
        <taxon>Brachionus</taxon>
    </lineage>
</organism>
<evidence type="ECO:0000256" key="10">
    <source>
        <dbReference type="HAMAP-Rule" id="MF_03018"/>
    </source>
</evidence>
<dbReference type="InterPro" id="IPR027545">
    <property type="entry name" value="Kynurenine_monooxygenase"/>
</dbReference>
<protein>
    <recommendedName>
        <fullName evidence="10">Kynurenine 3-monooxygenase</fullName>
        <ecNumber evidence="10">1.14.13.9</ecNumber>
    </recommendedName>
    <alternativeName>
        <fullName evidence="10">Kynurenine 3-hydroxylase</fullName>
    </alternativeName>
</protein>
<keyword evidence="2 10" id="KW-0285">Flavoprotein</keyword>
<dbReference type="GO" id="GO:0019805">
    <property type="term" value="P:quinolinate biosynthetic process"/>
    <property type="evidence" value="ECO:0007669"/>
    <property type="project" value="UniProtKB-UniRule"/>
</dbReference>
<comment type="subcellular location">
    <subcellularLocation>
        <location evidence="10">Mitochondrion</location>
    </subcellularLocation>
</comment>
<comment type="caution">
    <text evidence="12">The sequence shown here is derived from an EMBL/GenBank/DDBJ whole genome shotgun (WGS) entry which is preliminary data.</text>
</comment>
<dbReference type="GO" id="GO:0070189">
    <property type="term" value="P:kynurenine metabolic process"/>
    <property type="evidence" value="ECO:0007669"/>
    <property type="project" value="TreeGrafter"/>
</dbReference>
<comment type="catalytic activity">
    <reaction evidence="9 10">
        <text>L-kynurenine + NADPH + O2 + H(+) = 3-hydroxy-L-kynurenine + NADP(+) + H2O</text>
        <dbReference type="Rhea" id="RHEA:20545"/>
        <dbReference type="ChEBI" id="CHEBI:15377"/>
        <dbReference type="ChEBI" id="CHEBI:15378"/>
        <dbReference type="ChEBI" id="CHEBI:15379"/>
        <dbReference type="ChEBI" id="CHEBI:57783"/>
        <dbReference type="ChEBI" id="CHEBI:57959"/>
        <dbReference type="ChEBI" id="CHEBI:58125"/>
        <dbReference type="ChEBI" id="CHEBI:58349"/>
        <dbReference type="EC" id="1.14.13.9"/>
    </reaction>
</comment>
<keyword evidence="13" id="KW-1185">Reference proteome</keyword>
<evidence type="ECO:0000256" key="5">
    <source>
        <dbReference type="ARBA" id="ARBA00022857"/>
    </source>
</evidence>
<dbReference type="HAMAP" id="MF_01971">
    <property type="entry name" value="Kynurenine_monooxygenase"/>
    <property type="match status" value="1"/>
</dbReference>
<reference evidence="12" key="1">
    <citation type="submission" date="2021-02" db="EMBL/GenBank/DDBJ databases">
        <authorList>
            <person name="Nowell W R."/>
        </authorList>
    </citation>
    <scope>NUCLEOTIDE SEQUENCE</scope>
    <source>
        <strain evidence="12">Ploen Becks lab</strain>
    </source>
</reference>
<evidence type="ECO:0000313" key="13">
    <source>
        <dbReference type="Proteomes" id="UP000663879"/>
    </source>
</evidence>
<dbReference type="EMBL" id="CAJNOC010000746">
    <property type="protein sequence ID" value="CAF0798747.1"/>
    <property type="molecule type" value="Genomic_DNA"/>
</dbReference>
<evidence type="ECO:0000256" key="2">
    <source>
        <dbReference type="ARBA" id="ARBA00022630"/>
    </source>
</evidence>
<dbReference type="GO" id="GO:0005741">
    <property type="term" value="C:mitochondrial outer membrane"/>
    <property type="evidence" value="ECO:0007669"/>
    <property type="project" value="TreeGrafter"/>
</dbReference>
<dbReference type="SUPFAM" id="SSF51905">
    <property type="entry name" value="FAD/NAD(P)-binding domain"/>
    <property type="match status" value="1"/>
</dbReference>
<dbReference type="AlphaFoldDB" id="A0A813SLN8"/>
<dbReference type="PRINTS" id="PR00420">
    <property type="entry name" value="RNGMNOXGNASE"/>
</dbReference>
<dbReference type="PANTHER" id="PTHR46028">
    <property type="entry name" value="KYNURENINE 3-MONOOXYGENASE"/>
    <property type="match status" value="1"/>
</dbReference>
<evidence type="ECO:0000313" key="12">
    <source>
        <dbReference type="EMBL" id="CAF0798747.1"/>
    </source>
</evidence>
<dbReference type="Pfam" id="PF01494">
    <property type="entry name" value="FAD_binding_3"/>
    <property type="match status" value="1"/>
</dbReference>
<dbReference type="GO" id="GO:0004502">
    <property type="term" value="F:kynurenine 3-monooxygenase activity"/>
    <property type="evidence" value="ECO:0007669"/>
    <property type="project" value="UniProtKB-UniRule"/>
</dbReference>
<dbReference type="FunFam" id="3.50.50.60:FF:000129">
    <property type="entry name" value="Kynurenine 3-monooxygenase"/>
    <property type="match status" value="1"/>
</dbReference>
<sequence length="541" mass="62101">MPSLIETTTKNDPKKITICGAGLVGCLAACYFAERDYEVTLYEYRSDIRNMKVVAGRSINMAMSVRGREGLKRIGAEESITSKGIEMYSRMLHDTKGNTQAVPYGKRSQCILSIDRRYLNELLLNEAEKYPNLTIEFSHKVKKCNTNTGEVVFENTLTGQEHHVKSDLVIGCDGAYSSVRQSLLKDKAVDFSQSYNCGYYLELQIPAKNGTFAMPPKHLHIWPRGDFMLIALPNQDYTFTCTLFMPLEMFEKIQTPEQAIDFFEKNFIDALKLMGNENFVQMYFATKPSSLVSITCNPHHGNKCVLFGDSAHAMVPFYGQGMNCGFEDVVVFFEILDSLGFDNIDKVLEKYSQTRVPDAHAICELAIRNYDEMKYLVTTRGYRLRKKLDSILNYLFPSSWVPLYTMVTFTRIRYSEVIEARKRQDEILRKGGLITGLATLAGLGYFLFKNKANLLSPILALKENEGFWYRIWGYWRSPAIMKMNGLWSDRKEQQFKSYLMSQRGRGKSRPETMYEKLSQPKYNVKWVKKQEVAVAQNSIKK</sequence>
<evidence type="ECO:0000256" key="9">
    <source>
        <dbReference type="ARBA" id="ARBA00047818"/>
    </source>
</evidence>
<dbReference type="PANTHER" id="PTHR46028:SF2">
    <property type="entry name" value="KYNURENINE 3-MONOOXYGENASE"/>
    <property type="match status" value="1"/>
</dbReference>
<evidence type="ECO:0000256" key="6">
    <source>
        <dbReference type="ARBA" id="ARBA00023002"/>
    </source>
</evidence>
<comment type="pathway">
    <text evidence="10">Cofactor biosynthesis; NAD(+) biosynthesis; quinolinate from L-kynurenine: step 1/3.</text>
</comment>
<dbReference type="GO" id="GO:0043420">
    <property type="term" value="P:anthranilate metabolic process"/>
    <property type="evidence" value="ECO:0007669"/>
    <property type="project" value="UniProtKB-UniRule"/>
</dbReference>
<comment type="function">
    <text evidence="10">Catalyzes the hydroxylation of L-kynurenine (L-Kyn) to form 3-hydroxy-L-kynurenine (L-3OHKyn). Required for synthesis of quinolinic acid.</text>
</comment>
<keyword evidence="7 10" id="KW-0503">Monooxygenase</keyword>
<accession>A0A813SLN8</accession>